<keyword evidence="3" id="KW-1185">Reference proteome</keyword>
<feature type="compositionally biased region" description="Polar residues" evidence="1">
    <location>
        <begin position="99"/>
        <end position="114"/>
    </location>
</feature>
<evidence type="ECO:0000313" key="3">
    <source>
        <dbReference type="Proteomes" id="UP001054945"/>
    </source>
</evidence>
<dbReference type="EMBL" id="BPLR01005847">
    <property type="protein sequence ID" value="GIY05461.1"/>
    <property type="molecule type" value="Genomic_DNA"/>
</dbReference>
<accession>A0AAV4Q8V9</accession>
<proteinExistence type="predicted"/>
<reference evidence="2 3" key="1">
    <citation type="submission" date="2021-06" db="EMBL/GenBank/DDBJ databases">
        <title>Caerostris extrusa draft genome.</title>
        <authorList>
            <person name="Kono N."/>
            <person name="Arakawa K."/>
        </authorList>
    </citation>
    <scope>NUCLEOTIDE SEQUENCE [LARGE SCALE GENOMIC DNA]</scope>
</reference>
<evidence type="ECO:0000256" key="1">
    <source>
        <dbReference type="SAM" id="MobiDB-lite"/>
    </source>
</evidence>
<dbReference type="AlphaFoldDB" id="A0AAV4Q8V9"/>
<protein>
    <submittedName>
        <fullName evidence="2">Uncharacterized protein</fullName>
    </submittedName>
</protein>
<gene>
    <name evidence="2" type="ORF">CEXT_396921</name>
</gene>
<dbReference type="Proteomes" id="UP001054945">
    <property type="component" value="Unassembled WGS sequence"/>
</dbReference>
<comment type="caution">
    <text evidence="2">The sequence shown here is derived from an EMBL/GenBank/DDBJ whole genome shotgun (WGS) entry which is preliminary data.</text>
</comment>
<sequence>MYIFVEMWQFNDSNQNLVKEGRSFLPFPYWHLSQFPNLIRIDERHSAHNRSDTHISNRILTKQSLAKAVDLSSGGPRSDQRPTPKRPLSHLTNLPDGHFTTSQDHVNNNQTHQSGDYGKSIFAITRHLKRDCMDTRSR</sequence>
<name>A0AAV4Q8V9_CAEEX</name>
<feature type="region of interest" description="Disordered" evidence="1">
    <location>
        <begin position="67"/>
        <end position="118"/>
    </location>
</feature>
<evidence type="ECO:0000313" key="2">
    <source>
        <dbReference type="EMBL" id="GIY05461.1"/>
    </source>
</evidence>
<organism evidence="2 3">
    <name type="scientific">Caerostris extrusa</name>
    <name type="common">Bark spider</name>
    <name type="synonym">Caerostris bankana</name>
    <dbReference type="NCBI Taxonomy" id="172846"/>
    <lineage>
        <taxon>Eukaryota</taxon>
        <taxon>Metazoa</taxon>
        <taxon>Ecdysozoa</taxon>
        <taxon>Arthropoda</taxon>
        <taxon>Chelicerata</taxon>
        <taxon>Arachnida</taxon>
        <taxon>Araneae</taxon>
        <taxon>Araneomorphae</taxon>
        <taxon>Entelegynae</taxon>
        <taxon>Araneoidea</taxon>
        <taxon>Araneidae</taxon>
        <taxon>Caerostris</taxon>
    </lineage>
</organism>